<comment type="caution">
    <text evidence="1">The sequence shown here is derived from an EMBL/GenBank/DDBJ whole genome shotgun (WGS) entry which is preliminary data.</text>
</comment>
<accession>A0AAI9XX96</accession>
<reference evidence="1 2" key="1">
    <citation type="submission" date="2016-10" db="EMBL/GenBank/DDBJ databases">
        <title>The genome sequence of Colletotrichum fioriniae PJ7.</title>
        <authorList>
            <person name="Baroncelli R."/>
        </authorList>
    </citation>
    <scope>NUCLEOTIDE SEQUENCE [LARGE SCALE GENOMIC DNA]</scope>
    <source>
        <strain evidence="1">Col 31</strain>
    </source>
</reference>
<gene>
    <name evidence="1" type="ORF">CMEL01_13956</name>
</gene>
<sequence length="76" mass="8254">MATGNPPELSLTPRQRVTSRYCHDFPYFGHAQSKISGNSRLREQNPVALGCTDTTLRRAASCLKSNSAPPRPTAPA</sequence>
<keyword evidence="2" id="KW-1185">Reference proteome</keyword>
<evidence type="ECO:0000313" key="1">
    <source>
        <dbReference type="EMBL" id="KAK1462845.1"/>
    </source>
</evidence>
<dbReference type="EMBL" id="MLGG01000008">
    <property type="protein sequence ID" value="KAK1462845.1"/>
    <property type="molecule type" value="Genomic_DNA"/>
</dbReference>
<name>A0AAI9XX96_9PEZI</name>
<dbReference type="AlphaFoldDB" id="A0AAI9XX96"/>
<proteinExistence type="predicted"/>
<dbReference type="Proteomes" id="UP001239795">
    <property type="component" value="Unassembled WGS sequence"/>
</dbReference>
<evidence type="ECO:0000313" key="2">
    <source>
        <dbReference type="Proteomes" id="UP001239795"/>
    </source>
</evidence>
<organism evidence="1 2">
    <name type="scientific">Colletotrichum melonis</name>
    <dbReference type="NCBI Taxonomy" id="1209925"/>
    <lineage>
        <taxon>Eukaryota</taxon>
        <taxon>Fungi</taxon>
        <taxon>Dikarya</taxon>
        <taxon>Ascomycota</taxon>
        <taxon>Pezizomycotina</taxon>
        <taxon>Sordariomycetes</taxon>
        <taxon>Hypocreomycetidae</taxon>
        <taxon>Glomerellales</taxon>
        <taxon>Glomerellaceae</taxon>
        <taxon>Colletotrichum</taxon>
        <taxon>Colletotrichum acutatum species complex</taxon>
    </lineage>
</organism>
<protein>
    <submittedName>
        <fullName evidence="1">Uncharacterized protein</fullName>
    </submittedName>
</protein>